<feature type="region of interest" description="Disordered" evidence="1">
    <location>
        <begin position="957"/>
        <end position="988"/>
    </location>
</feature>
<feature type="region of interest" description="Disordered" evidence="1">
    <location>
        <begin position="807"/>
        <end position="832"/>
    </location>
</feature>
<feature type="compositionally biased region" description="Polar residues" evidence="1">
    <location>
        <begin position="966"/>
        <end position="980"/>
    </location>
</feature>
<dbReference type="Proteomes" id="UP001596186">
    <property type="component" value="Unassembled WGS sequence"/>
</dbReference>
<sequence>MRFQQLNHDPNTVMKKKLVKSNKNWVVVSSLSIAGGLFLFGAPSYVANAATTDTVQQEVVTSDPSSSGTTSAQTTTAAPVTDGSKETPQLNSNNTNVTDTTKDTDATSENTANTADTTNQVTDDTSTTPDPTNNNVENGGTDATNTGNETTQQQPQLQAQAFSAEAAPVAEDEPVSDNTSPRTSGTGWLISEDGKTLEINGQLDTDNPSDYQGWGGTDNLNSITTINVTAAVTAPTDSSYLFANMPKLTSIDMSQLDTSNVASTEGMFKNDISLTNPDFSQNSFKMATNISHMFENDTGLITVKFGGLDKNFNRIGTGFTKIVNGSYAFANCTSLTDILSPNPDNSGTNSWIVNTDSSVPGKRDLRAMFKNDVSLSTINMYTWAWAKSTVSESDRAETGDSSIGEGMFDGTNLSSLTLSSILSFNPKTLLTSNEGTVWSTEDKSVSLYGVPQDNPATGISNGLGDVFKGSSSKEQDGQSVKIVLNATDKLATGTSVVNHVTLHTNKGDIVQDISGKVGDTGTIEIPATYTFADGNPYTRTSTATTASFTFGQTMATALPEATYDSLPATGGTVTINTSDESNTPISITVDPTNHLVGDTVNVDLSDPTITAQLPTGYHISDDSIVQVTFQNSTDEPVVASEDSKITLEGDTITPDPVTVQTNKGPVTLTVPEGEVGTTVKPVTLESKPGYDAPEVSVTYNPDGTATVTNLDGSEITSDNLPTYTGKTVKAGSEVTIVTDQGTDASGNAISAPVSVTIPDDAVIGTPTKVTVSVKGYEPKEVEATISVDEQGNYTATYTDADVATGTTKDPLKLNGENITPDPVTVQTNKGPVTLTVPEGEVGTTVKPVTLESKPGYDAPEVSVTYNPDGTATVTNLDGSEITSDKLPTYTGVPNKAISITFTKPDGSTQVVPILAGSHKYGDDPITITPDSINGYTAPAVLVTFNNEDGTPSLNYANDPTKEVDDQSTLTYTPIPTSSGETDPDTPENGDIEYKNQTISTYADKPAVQLYQLGEDGKMTLSTTRSLASATDWLSDAVITVDGVGYYRVSTNEWAKMSQAYPYTAPNVYVRAYDDSAKLLYKAESDLIENRSLAPNSSWVADHQTYVINNTKHYRVSTNEFVNEKDVYVYTPIDAVVTTHAGSYASLYTAKGDLVTNRSLSANSSWKTDSITNINGEQYYRVSTNEFVKAADVDINR</sequence>
<protein>
    <submittedName>
        <fullName evidence="3">SLAP domain-containing protein</fullName>
    </submittedName>
</protein>
<feature type="region of interest" description="Disordered" evidence="1">
    <location>
        <begin position="57"/>
        <end position="191"/>
    </location>
</feature>
<evidence type="ECO:0000256" key="1">
    <source>
        <dbReference type="SAM" id="MobiDB-lite"/>
    </source>
</evidence>
<reference evidence="4" key="1">
    <citation type="journal article" date="2019" name="Int. J. Syst. Evol. Microbiol.">
        <title>The Global Catalogue of Microorganisms (GCM) 10K type strain sequencing project: providing services to taxonomists for standard genome sequencing and annotation.</title>
        <authorList>
            <consortium name="The Broad Institute Genomics Platform"/>
            <consortium name="The Broad Institute Genome Sequencing Center for Infectious Disease"/>
            <person name="Wu L."/>
            <person name="Ma J."/>
        </authorList>
    </citation>
    <scope>NUCLEOTIDE SEQUENCE [LARGE SCALE GENOMIC DNA]</scope>
    <source>
        <strain evidence="4">CCM 8895</strain>
    </source>
</reference>
<feature type="domain" description="S-layer protein C-terminal" evidence="2">
    <location>
        <begin position="1144"/>
        <end position="1190"/>
    </location>
</feature>
<dbReference type="Pfam" id="PF03217">
    <property type="entry name" value="SlpA"/>
    <property type="match status" value="1"/>
</dbReference>
<comment type="caution">
    <text evidence="3">The sequence shown here is derived from an EMBL/GenBank/DDBJ whole genome shotgun (WGS) entry which is preliminary data.</text>
</comment>
<accession>A0ABW1UR65</accession>
<proteinExistence type="predicted"/>
<feature type="compositionally biased region" description="Low complexity" evidence="1">
    <location>
        <begin position="152"/>
        <end position="169"/>
    </location>
</feature>
<organism evidence="3 4">
    <name type="scientific">Companilactobacillus baiquanensis</name>
    <dbReference type="NCBI Taxonomy" id="2486005"/>
    <lineage>
        <taxon>Bacteria</taxon>
        <taxon>Bacillati</taxon>
        <taxon>Bacillota</taxon>
        <taxon>Bacilli</taxon>
        <taxon>Lactobacillales</taxon>
        <taxon>Lactobacillaceae</taxon>
        <taxon>Companilactobacillus</taxon>
    </lineage>
</organism>
<keyword evidence="4" id="KW-1185">Reference proteome</keyword>
<feature type="compositionally biased region" description="Low complexity" evidence="1">
    <location>
        <begin position="116"/>
        <end position="135"/>
    </location>
</feature>
<feature type="compositionally biased region" description="Polar residues" evidence="1">
    <location>
        <begin position="176"/>
        <end position="186"/>
    </location>
</feature>
<dbReference type="InterPro" id="IPR024968">
    <property type="entry name" value="SlpA_C_lactobacillus"/>
</dbReference>
<feature type="compositionally biased region" description="Low complexity" evidence="1">
    <location>
        <begin position="65"/>
        <end position="78"/>
    </location>
</feature>
<name>A0ABW1UR65_9LACO</name>
<evidence type="ECO:0000313" key="4">
    <source>
        <dbReference type="Proteomes" id="UP001596186"/>
    </source>
</evidence>
<gene>
    <name evidence="3" type="ORF">ACFP1F_00265</name>
</gene>
<dbReference type="EMBL" id="JBHSSN010000002">
    <property type="protein sequence ID" value="MFC6322201.1"/>
    <property type="molecule type" value="Genomic_DNA"/>
</dbReference>
<evidence type="ECO:0000313" key="3">
    <source>
        <dbReference type="EMBL" id="MFC6322201.1"/>
    </source>
</evidence>
<evidence type="ECO:0000259" key="2">
    <source>
        <dbReference type="Pfam" id="PF03217"/>
    </source>
</evidence>
<feature type="compositionally biased region" description="Polar residues" evidence="1">
    <location>
        <begin position="136"/>
        <end position="151"/>
    </location>
</feature>
<dbReference type="RefSeq" id="WP_125591467.1">
    <property type="nucleotide sequence ID" value="NZ_JBHSSN010000002.1"/>
</dbReference>